<dbReference type="InterPro" id="IPR036412">
    <property type="entry name" value="HAD-like_sf"/>
</dbReference>
<dbReference type="EMBL" id="MT631664">
    <property type="protein sequence ID" value="QNO56653.1"/>
    <property type="molecule type" value="Genomic_DNA"/>
</dbReference>
<dbReference type="PANTHER" id="PTHR43434">
    <property type="entry name" value="PHOSPHOGLYCOLATE PHOSPHATASE"/>
    <property type="match status" value="1"/>
</dbReference>
<dbReference type="InterPro" id="IPR041492">
    <property type="entry name" value="HAD_2"/>
</dbReference>
<dbReference type="InterPro" id="IPR006439">
    <property type="entry name" value="HAD-SF_hydro_IA"/>
</dbReference>
<dbReference type="Gene3D" id="3.40.50.1000">
    <property type="entry name" value="HAD superfamily/HAD-like"/>
    <property type="match status" value="1"/>
</dbReference>
<dbReference type="InterPro" id="IPR050155">
    <property type="entry name" value="HAD-like_hydrolase_sf"/>
</dbReference>
<proteinExistence type="inferred from homology"/>
<name>A0A7G9Z8R9_9EURY</name>
<dbReference type="SFLD" id="SFLDG01129">
    <property type="entry name" value="C1.5:_HAD__Beta-PGM__Phosphata"/>
    <property type="match status" value="1"/>
</dbReference>
<dbReference type="InterPro" id="IPR023214">
    <property type="entry name" value="HAD_sf"/>
</dbReference>
<protein>
    <submittedName>
        <fullName evidence="2">Phosphoglycolate phosphatase</fullName>
        <ecNumber evidence="2">3.1.3.18</ecNumber>
    </submittedName>
</protein>
<keyword evidence="2" id="KW-0378">Hydrolase</keyword>
<dbReference type="SFLD" id="SFLDS00003">
    <property type="entry name" value="Haloacid_Dehalogenase"/>
    <property type="match status" value="1"/>
</dbReference>
<dbReference type="EC" id="3.1.3.18" evidence="2"/>
<accession>A0A7G9Z8R9</accession>
<reference evidence="2" key="1">
    <citation type="submission" date="2020-06" db="EMBL/GenBank/DDBJ databases">
        <title>Unique genomic features of the anaerobic methanotrophic archaea.</title>
        <authorList>
            <person name="Chadwick G.L."/>
            <person name="Skennerton C.T."/>
            <person name="Laso-Perez R."/>
            <person name="Leu A.O."/>
            <person name="Speth D.R."/>
            <person name="Yu H."/>
            <person name="Morgan-Lang C."/>
            <person name="Hatzenpichler R."/>
            <person name="Goudeau D."/>
            <person name="Malmstrom R."/>
            <person name="Brazelton W.J."/>
            <person name="Woyke T."/>
            <person name="Hallam S.J."/>
            <person name="Tyson G.W."/>
            <person name="Wegener G."/>
            <person name="Boetius A."/>
            <person name="Orphan V."/>
        </authorList>
    </citation>
    <scope>NUCLEOTIDE SEQUENCE</scope>
</reference>
<dbReference type="SUPFAM" id="SSF56784">
    <property type="entry name" value="HAD-like"/>
    <property type="match status" value="1"/>
</dbReference>
<organism evidence="2">
    <name type="scientific">Candidatus Methanophaga sp. ANME-1 ERB7</name>
    <dbReference type="NCBI Taxonomy" id="2759913"/>
    <lineage>
        <taxon>Archaea</taxon>
        <taxon>Methanobacteriati</taxon>
        <taxon>Methanobacteriota</taxon>
        <taxon>Stenosarchaea group</taxon>
        <taxon>Methanomicrobia</taxon>
        <taxon>Candidatus Methanophagales</taxon>
        <taxon>Candidatus Methanophagaceae</taxon>
        <taxon>Candidatus Methanophaga</taxon>
    </lineage>
</organism>
<dbReference type="GO" id="GO:0008967">
    <property type="term" value="F:phosphoglycolate phosphatase activity"/>
    <property type="evidence" value="ECO:0007669"/>
    <property type="project" value="UniProtKB-EC"/>
</dbReference>
<dbReference type="AlphaFoldDB" id="A0A7G9Z8R9"/>
<dbReference type="Gene3D" id="1.10.150.240">
    <property type="entry name" value="Putative phosphatase, domain 2"/>
    <property type="match status" value="1"/>
</dbReference>
<dbReference type="NCBIfam" id="TIGR01509">
    <property type="entry name" value="HAD-SF-IA-v3"/>
    <property type="match status" value="1"/>
</dbReference>
<dbReference type="GO" id="GO:0006281">
    <property type="term" value="P:DNA repair"/>
    <property type="evidence" value="ECO:0007669"/>
    <property type="project" value="TreeGrafter"/>
</dbReference>
<sequence>MVNRYKTVIFDMDETLLNSRGVRAIAHEWAYEAFRKTLRHYGLSLSMTEIDSLFLAPLHSDGEAGVRRFCNKFGLDTEDFWARREGDVIEAKIEAMRTGEIKLCDGSEAIINYLSGQFYLAVVSDSQQACVDYALAHFHLKHHFKIWYGRSSDLVSLANRKPNPYYINKVLSELNMHREDVMLVDDSMVGILAANRAGIDSVLIGNADKGIKYESEPTFFVHNIGELKQVI</sequence>
<dbReference type="InterPro" id="IPR023198">
    <property type="entry name" value="PGP-like_dom2"/>
</dbReference>
<dbReference type="Pfam" id="PF13419">
    <property type="entry name" value="HAD_2"/>
    <property type="match status" value="1"/>
</dbReference>
<evidence type="ECO:0000256" key="1">
    <source>
        <dbReference type="ARBA" id="ARBA00007958"/>
    </source>
</evidence>
<comment type="similarity">
    <text evidence="1">Belongs to the HAD-like hydrolase superfamily.</text>
</comment>
<evidence type="ECO:0000313" key="2">
    <source>
        <dbReference type="EMBL" id="QNO56653.1"/>
    </source>
</evidence>
<dbReference type="PANTHER" id="PTHR43434:SF1">
    <property type="entry name" value="PHOSPHOGLYCOLATE PHOSPHATASE"/>
    <property type="match status" value="1"/>
</dbReference>
<gene>
    <name evidence="2" type="primary">gph</name>
    <name evidence="2" type="ORF">ILOGCEIP_00004</name>
</gene>